<name>C0JZU5_9BACT</name>
<reference evidence="1" key="1">
    <citation type="submission" date="2008-11" db="EMBL/GenBank/DDBJ databases">
        <title>Isolation and characterization of a fructose-1,6-bisphosphatase in Bacteroides sp. from a rumen metagenomic library.</title>
        <authorList>
            <person name="Wang J."/>
            <person name="Liu K."/>
            <person name="Zhao S."/>
            <person name="Bu D."/>
            <person name="Li D."/>
            <person name="Yu P."/>
            <person name="Wei H."/>
            <person name="Zhou L."/>
        </authorList>
    </citation>
    <scope>NUCLEOTIDE SEQUENCE</scope>
</reference>
<dbReference type="EMBL" id="FJ529690">
    <property type="protein sequence ID" value="ACM90973.1"/>
    <property type="molecule type" value="Genomic_DNA"/>
</dbReference>
<dbReference type="AlphaFoldDB" id="C0JZU5"/>
<proteinExistence type="predicted"/>
<accession>C0JZU5</accession>
<evidence type="ECO:0000313" key="1">
    <source>
        <dbReference type="EMBL" id="ACM90973.1"/>
    </source>
</evidence>
<sequence length="80" mass="8746">MQETEKYRETLIQNAGKILKALKSSGGSSTSWELKLKLHLSGSALYLALGRLEATDKITLFPGELNLTVKLNQEKKNGAA</sequence>
<protein>
    <submittedName>
        <fullName evidence="1">Uncharacterized protein</fullName>
    </submittedName>
</protein>
<dbReference type="InterPro" id="IPR036388">
    <property type="entry name" value="WH-like_DNA-bd_sf"/>
</dbReference>
<dbReference type="Gene3D" id="1.10.10.10">
    <property type="entry name" value="Winged helix-like DNA-binding domain superfamily/Winged helix DNA-binding domain"/>
    <property type="match status" value="1"/>
</dbReference>
<organism evidence="1">
    <name type="scientific">uncultured bacterium URE12</name>
    <dbReference type="NCBI Taxonomy" id="581111"/>
    <lineage>
        <taxon>Bacteria</taxon>
        <taxon>environmental samples</taxon>
    </lineage>
</organism>